<evidence type="ECO:0000256" key="2">
    <source>
        <dbReference type="ARBA" id="ARBA00022900"/>
    </source>
</evidence>
<dbReference type="InterPro" id="IPR023795">
    <property type="entry name" value="Serpin_CS"/>
</dbReference>
<dbReference type="GO" id="GO:0005615">
    <property type="term" value="C:extracellular space"/>
    <property type="evidence" value="ECO:0007669"/>
    <property type="project" value="InterPro"/>
</dbReference>
<evidence type="ECO:0000256" key="1">
    <source>
        <dbReference type="ARBA" id="ARBA00022690"/>
    </source>
</evidence>
<keyword evidence="2" id="KW-0722">Serine protease inhibitor</keyword>
<dbReference type="EMBL" id="OV170221">
    <property type="protein sequence ID" value="CAH0714283.1"/>
    <property type="molecule type" value="Genomic_DNA"/>
</dbReference>
<dbReference type="InterPro" id="IPR042185">
    <property type="entry name" value="Serpin_sf_2"/>
</dbReference>
<evidence type="ECO:0000313" key="6">
    <source>
        <dbReference type="EMBL" id="CAH0714283.1"/>
    </source>
</evidence>
<dbReference type="InterPro" id="IPR023796">
    <property type="entry name" value="Serpin_dom"/>
</dbReference>
<dbReference type="OrthoDB" id="9518664at2759"/>
<evidence type="ECO:0000259" key="5">
    <source>
        <dbReference type="SMART" id="SM00093"/>
    </source>
</evidence>
<dbReference type="InterPro" id="IPR000215">
    <property type="entry name" value="Serpin_fam"/>
</dbReference>
<name>A0A8J9V1N5_9NEOP</name>
<dbReference type="InterPro" id="IPR036186">
    <property type="entry name" value="Serpin_sf"/>
</dbReference>
<dbReference type="SUPFAM" id="SSF56574">
    <property type="entry name" value="Serpins"/>
    <property type="match status" value="1"/>
</dbReference>
<organism evidence="6 7">
    <name type="scientific">Brenthis ino</name>
    <name type="common">lesser marbled fritillary</name>
    <dbReference type="NCBI Taxonomy" id="405034"/>
    <lineage>
        <taxon>Eukaryota</taxon>
        <taxon>Metazoa</taxon>
        <taxon>Ecdysozoa</taxon>
        <taxon>Arthropoda</taxon>
        <taxon>Hexapoda</taxon>
        <taxon>Insecta</taxon>
        <taxon>Pterygota</taxon>
        <taxon>Neoptera</taxon>
        <taxon>Endopterygota</taxon>
        <taxon>Lepidoptera</taxon>
        <taxon>Glossata</taxon>
        <taxon>Ditrysia</taxon>
        <taxon>Papilionoidea</taxon>
        <taxon>Nymphalidae</taxon>
        <taxon>Heliconiinae</taxon>
        <taxon>Argynnini</taxon>
        <taxon>Brenthis</taxon>
    </lineage>
</organism>
<dbReference type="Proteomes" id="UP000838878">
    <property type="component" value="Chromosome 1"/>
</dbReference>
<feature type="signal peptide" evidence="4">
    <location>
        <begin position="1"/>
        <end position="25"/>
    </location>
</feature>
<dbReference type="CDD" id="cd00172">
    <property type="entry name" value="serpin"/>
    <property type="match status" value="1"/>
</dbReference>
<keyword evidence="1" id="KW-0646">Protease inhibitor</keyword>
<sequence length="444" mass="50069">MQTKAEVIISISLLIFFTIFEHARAEDEIAVSNAIPRQNELADAANTLGYNIMTKMLTDTDKNIVLSPTGISGLLAMALAGSVGKTYDELAKALGFSQDIEINRQNHETFGGLLKNLNSEKTSSKTMYADAIFVDTKTKLREIYQSYVHRVYNGEAQSVDFADTEKTQTLINQWVSNNTNGKLQDFLKKPLPIETKAALVSALYFSGQWATPFVPEYTLKMPFNRTKDEVMTDMMLNLGDFNYTLKNNVEMIALPYNDSETVLYALKPHRPEKLNLSELLSTLDYEKINKLIDQLTVQKCVIRFPKMDIKFFANLEDSLKALGVESIFNAQEANFALMIDNNNIDKKNETELLSRFADGDTTIEKNNLRSVIDNLPNPHVYIDSIIHDVRIKIDEYGTEAVAATAGIIARSTKNFYANSPFYMFIRNEKTKLVTFSAAIFDPTK</sequence>
<evidence type="ECO:0000256" key="4">
    <source>
        <dbReference type="SAM" id="SignalP"/>
    </source>
</evidence>
<dbReference type="PROSITE" id="PS00284">
    <property type="entry name" value="SERPIN"/>
    <property type="match status" value="1"/>
</dbReference>
<dbReference type="Gene3D" id="2.30.39.10">
    <property type="entry name" value="Alpha-1-antitrypsin, domain 1"/>
    <property type="match status" value="2"/>
</dbReference>
<feature type="non-terminal residue" evidence="6">
    <location>
        <position position="444"/>
    </location>
</feature>
<reference evidence="6" key="1">
    <citation type="submission" date="2021-12" db="EMBL/GenBank/DDBJ databases">
        <authorList>
            <person name="Martin H S."/>
        </authorList>
    </citation>
    <scope>NUCLEOTIDE SEQUENCE</scope>
</reference>
<feature type="domain" description="Serpin" evidence="5">
    <location>
        <begin position="50"/>
        <end position="442"/>
    </location>
</feature>
<dbReference type="AlphaFoldDB" id="A0A8J9V1N5"/>
<dbReference type="PANTHER" id="PTHR11461">
    <property type="entry name" value="SERINE PROTEASE INHIBITOR, SERPIN"/>
    <property type="match status" value="1"/>
</dbReference>
<dbReference type="Gene3D" id="3.30.497.10">
    <property type="entry name" value="Antithrombin, subunit I, domain 2"/>
    <property type="match status" value="1"/>
</dbReference>
<keyword evidence="4" id="KW-0732">Signal</keyword>
<keyword evidence="7" id="KW-1185">Reference proteome</keyword>
<feature type="chain" id="PRO_5035468911" description="Serpin domain-containing protein" evidence="4">
    <location>
        <begin position="26"/>
        <end position="444"/>
    </location>
</feature>
<dbReference type="Pfam" id="PF00079">
    <property type="entry name" value="Serpin"/>
    <property type="match status" value="1"/>
</dbReference>
<evidence type="ECO:0000256" key="3">
    <source>
        <dbReference type="RuleBase" id="RU000411"/>
    </source>
</evidence>
<accession>A0A8J9V1N5</accession>
<dbReference type="GO" id="GO:0004867">
    <property type="term" value="F:serine-type endopeptidase inhibitor activity"/>
    <property type="evidence" value="ECO:0007669"/>
    <property type="project" value="UniProtKB-KW"/>
</dbReference>
<dbReference type="InterPro" id="IPR042178">
    <property type="entry name" value="Serpin_sf_1"/>
</dbReference>
<comment type="similarity">
    <text evidence="3">Belongs to the serpin family.</text>
</comment>
<evidence type="ECO:0000313" key="7">
    <source>
        <dbReference type="Proteomes" id="UP000838878"/>
    </source>
</evidence>
<protein>
    <recommendedName>
        <fullName evidence="5">Serpin domain-containing protein</fullName>
    </recommendedName>
</protein>
<gene>
    <name evidence="6" type="ORF">BINO364_LOCUS1354</name>
</gene>
<proteinExistence type="inferred from homology"/>
<dbReference type="PANTHER" id="PTHR11461:SF342">
    <property type="entry name" value="SERINE PROTEASE INHIBITOR 28DC"/>
    <property type="match status" value="1"/>
</dbReference>
<dbReference type="SMART" id="SM00093">
    <property type="entry name" value="SERPIN"/>
    <property type="match status" value="1"/>
</dbReference>